<dbReference type="AlphaFoldDB" id="A0A975R0Y8"/>
<name>A0A975R0Y8_9MICC</name>
<dbReference type="Proteomes" id="UP000676885">
    <property type="component" value="Chromosome"/>
</dbReference>
<dbReference type="Gene3D" id="3.40.50.620">
    <property type="entry name" value="HUPs"/>
    <property type="match status" value="1"/>
</dbReference>
<gene>
    <name evidence="3" type="ORF">KKR91_16080</name>
</gene>
<reference evidence="3 4" key="1">
    <citation type="submission" date="2021-05" db="EMBL/GenBank/DDBJ databases">
        <title>Novel species in genus Arthrobacter.</title>
        <authorList>
            <person name="Zhang G."/>
        </authorList>
    </citation>
    <scope>NUCLEOTIDE SEQUENCE [LARGE SCALE GENOMIC DNA]</scope>
    <source>
        <strain evidence="4">zg-ZUI227</strain>
    </source>
</reference>
<comment type="similarity">
    <text evidence="1">Belongs to the universal stress protein A family.</text>
</comment>
<evidence type="ECO:0000256" key="1">
    <source>
        <dbReference type="ARBA" id="ARBA00008791"/>
    </source>
</evidence>
<proteinExistence type="inferred from homology"/>
<evidence type="ECO:0000313" key="4">
    <source>
        <dbReference type="Proteomes" id="UP000676885"/>
    </source>
</evidence>
<accession>A0A975R0Y8</accession>
<dbReference type="EMBL" id="CP076022">
    <property type="protein sequence ID" value="QWC09951.1"/>
    <property type="molecule type" value="Genomic_DNA"/>
</dbReference>
<dbReference type="PANTHER" id="PTHR46268:SF6">
    <property type="entry name" value="UNIVERSAL STRESS PROTEIN UP12"/>
    <property type="match status" value="1"/>
</dbReference>
<organism evidence="3 4">
    <name type="scientific">Arthrobacter jiangjiafuii</name>
    <dbReference type="NCBI Taxonomy" id="2817475"/>
    <lineage>
        <taxon>Bacteria</taxon>
        <taxon>Bacillati</taxon>
        <taxon>Actinomycetota</taxon>
        <taxon>Actinomycetes</taxon>
        <taxon>Micrococcales</taxon>
        <taxon>Micrococcaceae</taxon>
        <taxon>Arthrobacter</taxon>
    </lineage>
</organism>
<dbReference type="KEGG" id="ajg:KKR91_16080"/>
<dbReference type="Pfam" id="PF00582">
    <property type="entry name" value="Usp"/>
    <property type="match status" value="1"/>
</dbReference>
<dbReference type="InterPro" id="IPR014729">
    <property type="entry name" value="Rossmann-like_a/b/a_fold"/>
</dbReference>
<keyword evidence="4" id="KW-1185">Reference proteome</keyword>
<evidence type="ECO:0000313" key="3">
    <source>
        <dbReference type="EMBL" id="QWC09951.1"/>
    </source>
</evidence>
<sequence length="148" mass="15607">MSTQGEDRKRIVAGVDGSQLSLQALRKARHLAEALGRPLEVVTVGEHAISLTPPVATETWSPHTEAEEVLRDAVRDAFGDDVPPGLQRTALVGNPAKMLIEASRGAEMLVVGNRGRGGFAGLLLGSVSSTLASHANCPVLIIHRTESD</sequence>
<dbReference type="SUPFAM" id="SSF52402">
    <property type="entry name" value="Adenine nucleotide alpha hydrolases-like"/>
    <property type="match status" value="1"/>
</dbReference>
<feature type="domain" description="UspA" evidence="2">
    <location>
        <begin position="8"/>
        <end position="143"/>
    </location>
</feature>
<dbReference type="PRINTS" id="PR01438">
    <property type="entry name" value="UNVRSLSTRESS"/>
</dbReference>
<dbReference type="InterPro" id="IPR006015">
    <property type="entry name" value="Universal_stress_UspA"/>
</dbReference>
<dbReference type="PANTHER" id="PTHR46268">
    <property type="entry name" value="STRESS RESPONSE PROTEIN NHAX"/>
    <property type="match status" value="1"/>
</dbReference>
<dbReference type="RefSeq" id="WP_210227324.1">
    <property type="nucleotide sequence ID" value="NZ_CP076022.1"/>
</dbReference>
<evidence type="ECO:0000259" key="2">
    <source>
        <dbReference type="Pfam" id="PF00582"/>
    </source>
</evidence>
<dbReference type="InterPro" id="IPR006016">
    <property type="entry name" value="UspA"/>
</dbReference>
<protein>
    <submittedName>
        <fullName evidence="3">Universal stress protein</fullName>
    </submittedName>
</protein>